<protein>
    <recommendedName>
        <fullName evidence="2">non-specific serine/threonine protein kinase</fullName>
        <ecNumber evidence="2">2.7.11.1</ecNumber>
    </recommendedName>
</protein>
<dbReference type="EMBL" id="WJXA01000006">
    <property type="protein sequence ID" value="KAF7140892.1"/>
    <property type="molecule type" value="Genomic_DNA"/>
</dbReference>
<comment type="caution">
    <text evidence="11">The sequence shown here is derived from an EMBL/GenBank/DDBJ whole genome shotgun (WGS) entry which is preliminary data.</text>
</comment>
<dbReference type="EC" id="2.7.11.1" evidence="2"/>
<name>A0A834LIF0_RHOSS</name>
<evidence type="ECO:0000313" key="11">
    <source>
        <dbReference type="EMBL" id="KAF7140892.1"/>
    </source>
</evidence>
<evidence type="ECO:0000256" key="8">
    <source>
        <dbReference type="ARBA" id="ARBA00022840"/>
    </source>
</evidence>
<sequence length="186" mass="20463">MNTIAAKNDLKLACAEMPATLAVEPWEVLAALLSSVRVISIINFRMLVYEYVNNGNLEQWLHGAMCQCRYLTWEACMKVLLGNAKAGFVSHFRGFVSLAVVKVPPCHEGKRWESNGSSLCDSDQELMELKDTMNLESSYNEKIGELMNGFYTQPSVGGTVGEDACLIAVFSPSFSPGDASLVELRL</sequence>
<evidence type="ECO:0000256" key="1">
    <source>
        <dbReference type="ARBA" id="ARBA00004167"/>
    </source>
</evidence>
<evidence type="ECO:0000256" key="3">
    <source>
        <dbReference type="ARBA" id="ARBA00022553"/>
    </source>
</evidence>
<accession>A0A834LIF0</accession>
<keyword evidence="9" id="KW-1133">Transmembrane helix</keyword>
<proteinExistence type="predicted"/>
<comment type="subcellular location">
    <subcellularLocation>
        <location evidence="1">Membrane</location>
        <topology evidence="1">Single-pass membrane protein</topology>
    </subcellularLocation>
</comment>
<evidence type="ECO:0000256" key="7">
    <source>
        <dbReference type="ARBA" id="ARBA00022777"/>
    </source>
</evidence>
<keyword evidence="6" id="KW-0547">Nucleotide-binding</keyword>
<dbReference type="InterPro" id="IPR052232">
    <property type="entry name" value="RLK_Ser/Thr-Kinase"/>
</dbReference>
<keyword evidence="10" id="KW-0472">Membrane</keyword>
<dbReference type="GO" id="GO:0005524">
    <property type="term" value="F:ATP binding"/>
    <property type="evidence" value="ECO:0007669"/>
    <property type="project" value="UniProtKB-KW"/>
</dbReference>
<keyword evidence="8" id="KW-0067">ATP-binding</keyword>
<keyword evidence="5" id="KW-0812">Transmembrane</keyword>
<evidence type="ECO:0000256" key="6">
    <source>
        <dbReference type="ARBA" id="ARBA00022741"/>
    </source>
</evidence>
<dbReference type="OrthoDB" id="1743417at2759"/>
<reference evidence="11" key="1">
    <citation type="submission" date="2019-11" db="EMBL/GenBank/DDBJ databases">
        <authorList>
            <person name="Liu Y."/>
            <person name="Hou J."/>
            <person name="Li T.-Q."/>
            <person name="Guan C.-H."/>
            <person name="Wu X."/>
            <person name="Wu H.-Z."/>
            <person name="Ling F."/>
            <person name="Zhang R."/>
            <person name="Shi X.-G."/>
            <person name="Ren J.-P."/>
            <person name="Chen E.-F."/>
            <person name="Sun J.-M."/>
        </authorList>
    </citation>
    <scope>NUCLEOTIDE SEQUENCE</scope>
    <source>
        <strain evidence="11">Adult_tree_wgs_1</strain>
        <tissue evidence="11">Leaves</tissue>
    </source>
</reference>
<keyword evidence="4" id="KW-0808">Transferase</keyword>
<evidence type="ECO:0000256" key="5">
    <source>
        <dbReference type="ARBA" id="ARBA00022692"/>
    </source>
</evidence>
<dbReference type="PANTHER" id="PTHR47984:SF14">
    <property type="entry name" value="OS01G0323000 PROTEIN"/>
    <property type="match status" value="1"/>
</dbReference>
<dbReference type="PANTHER" id="PTHR47984">
    <property type="entry name" value="OS01G0323000 PROTEIN"/>
    <property type="match status" value="1"/>
</dbReference>
<dbReference type="GO" id="GO:0004674">
    <property type="term" value="F:protein serine/threonine kinase activity"/>
    <property type="evidence" value="ECO:0007669"/>
    <property type="project" value="UniProtKB-EC"/>
</dbReference>
<dbReference type="AlphaFoldDB" id="A0A834LIF0"/>
<keyword evidence="12" id="KW-1185">Reference proteome</keyword>
<evidence type="ECO:0000256" key="2">
    <source>
        <dbReference type="ARBA" id="ARBA00012513"/>
    </source>
</evidence>
<dbReference type="GO" id="GO:0016020">
    <property type="term" value="C:membrane"/>
    <property type="evidence" value="ECO:0007669"/>
    <property type="project" value="UniProtKB-SubCell"/>
</dbReference>
<gene>
    <name evidence="11" type="ORF">RHSIM_Rhsim06G0106400</name>
</gene>
<evidence type="ECO:0000256" key="4">
    <source>
        <dbReference type="ARBA" id="ARBA00022679"/>
    </source>
</evidence>
<dbReference type="Proteomes" id="UP000626092">
    <property type="component" value="Unassembled WGS sequence"/>
</dbReference>
<keyword evidence="3" id="KW-0597">Phosphoprotein</keyword>
<organism evidence="11 12">
    <name type="scientific">Rhododendron simsii</name>
    <name type="common">Sims's rhododendron</name>
    <dbReference type="NCBI Taxonomy" id="118357"/>
    <lineage>
        <taxon>Eukaryota</taxon>
        <taxon>Viridiplantae</taxon>
        <taxon>Streptophyta</taxon>
        <taxon>Embryophyta</taxon>
        <taxon>Tracheophyta</taxon>
        <taxon>Spermatophyta</taxon>
        <taxon>Magnoliopsida</taxon>
        <taxon>eudicotyledons</taxon>
        <taxon>Gunneridae</taxon>
        <taxon>Pentapetalae</taxon>
        <taxon>asterids</taxon>
        <taxon>Ericales</taxon>
        <taxon>Ericaceae</taxon>
        <taxon>Ericoideae</taxon>
        <taxon>Rhodoreae</taxon>
        <taxon>Rhododendron</taxon>
    </lineage>
</organism>
<evidence type="ECO:0000256" key="10">
    <source>
        <dbReference type="ARBA" id="ARBA00023136"/>
    </source>
</evidence>
<keyword evidence="7" id="KW-0418">Kinase</keyword>
<evidence type="ECO:0000256" key="9">
    <source>
        <dbReference type="ARBA" id="ARBA00022989"/>
    </source>
</evidence>
<evidence type="ECO:0000313" key="12">
    <source>
        <dbReference type="Proteomes" id="UP000626092"/>
    </source>
</evidence>